<keyword evidence="3" id="KW-1185">Reference proteome</keyword>
<feature type="region of interest" description="Disordered" evidence="1">
    <location>
        <begin position="276"/>
        <end position="338"/>
    </location>
</feature>
<dbReference type="EMBL" id="KZ084093">
    <property type="protein sequence ID" value="OSD05363.1"/>
    <property type="molecule type" value="Genomic_DNA"/>
</dbReference>
<dbReference type="STRING" id="1353009.A0A1Y2IXK3"/>
<accession>A0A1Y2IXK3</accession>
<protein>
    <submittedName>
        <fullName evidence="2">Uncharacterized protein</fullName>
    </submittedName>
</protein>
<feature type="compositionally biased region" description="Polar residues" evidence="1">
    <location>
        <begin position="49"/>
        <end position="59"/>
    </location>
</feature>
<organism evidence="2 3">
    <name type="scientific">Trametes coccinea (strain BRFM310)</name>
    <name type="common">Pycnoporus coccineus</name>
    <dbReference type="NCBI Taxonomy" id="1353009"/>
    <lineage>
        <taxon>Eukaryota</taxon>
        <taxon>Fungi</taxon>
        <taxon>Dikarya</taxon>
        <taxon>Basidiomycota</taxon>
        <taxon>Agaricomycotina</taxon>
        <taxon>Agaricomycetes</taxon>
        <taxon>Polyporales</taxon>
        <taxon>Polyporaceae</taxon>
        <taxon>Trametes</taxon>
    </lineage>
</organism>
<gene>
    <name evidence="2" type="ORF">PYCCODRAFT_1475414</name>
</gene>
<evidence type="ECO:0000256" key="1">
    <source>
        <dbReference type="SAM" id="MobiDB-lite"/>
    </source>
</evidence>
<proteinExistence type="predicted"/>
<feature type="region of interest" description="Disordered" evidence="1">
    <location>
        <begin position="49"/>
        <end position="68"/>
    </location>
</feature>
<dbReference type="Proteomes" id="UP000193067">
    <property type="component" value="Unassembled WGS sequence"/>
</dbReference>
<sequence length="466" mass="49513">MDAPLWHHHLVHVDSTENLTSHMNWDAGPPGTAALGSTNDTQYGALTTSDVAPQSTSGDCPSVWSEPGNRPGHNLPLWAPRPAVAPSRELTDNYLDWQLRGSLVVDPQTSIEHLVPVGRCAQETSTDTANIPQDATLVTAPLHPLFNWALPQGAPAESPAAAEASPLPPPVLPLDQVLALAQAVSDQISTARNSAPAQTDVPAPPSAGQTVSAPALNASSSEFSAAEGLLLDYLFGDLFAAPPLATNATTQTTPVAPSNMPGPLDISPLIGAQEHIDTPAYSTPPTPADNSDSKGHASQSRSGPSRTPSRTRRTTRYVPYNAPSPAAPSPLDSPDPDSGLNEFRCPHCEYVQRARRRVDLERHMALHAPLRARRRFPCCGIPLALIPSFDTTGMKTTTVRCALPGDGTRWVELEMVGGCGGLFSRADALKRHLDDKGCLGDHRGPWLEGVWEAMRAEGLEGYLAAH</sequence>
<evidence type="ECO:0000313" key="3">
    <source>
        <dbReference type="Proteomes" id="UP000193067"/>
    </source>
</evidence>
<dbReference type="AlphaFoldDB" id="A0A1Y2IXK3"/>
<dbReference type="OrthoDB" id="8922241at2759"/>
<name>A0A1Y2IXK3_TRAC3</name>
<feature type="region of interest" description="Disordered" evidence="1">
    <location>
        <begin position="189"/>
        <end position="213"/>
    </location>
</feature>
<reference evidence="2 3" key="1">
    <citation type="journal article" date="2015" name="Biotechnol. Biofuels">
        <title>Enhanced degradation of softwood versus hardwood by the white-rot fungus Pycnoporus coccineus.</title>
        <authorList>
            <person name="Couturier M."/>
            <person name="Navarro D."/>
            <person name="Chevret D."/>
            <person name="Henrissat B."/>
            <person name="Piumi F."/>
            <person name="Ruiz-Duenas F.J."/>
            <person name="Martinez A.T."/>
            <person name="Grigoriev I.V."/>
            <person name="Riley R."/>
            <person name="Lipzen A."/>
            <person name="Berrin J.G."/>
            <person name="Master E.R."/>
            <person name="Rosso M.N."/>
        </authorList>
    </citation>
    <scope>NUCLEOTIDE SEQUENCE [LARGE SCALE GENOMIC DNA]</scope>
    <source>
        <strain evidence="2 3">BRFM310</strain>
    </source>
</reference>
<evidence type="ECO:0000313" key="2">
    <source>
        <dbReference type="EMBL" id="OSD05363.1"/>
    </source>
</evidence>